<comment type="similarity">
    <text evidence="1">Belongs to the UPF0065 (bug) family.</text>
</comment>
<dbReference type="CDD" id="cd07012">
    <property type="entry name" value="PBP2_Bug_TTT"/>
    <property type="match status" value="1"/>
</dbReference>
<dbReference type="EMBL" id="PEOG01000142">
    <property type="protein sequence ID" value="PIM50468.1"/>
    <property type="molecule type" value="Genomic_DNA"/>
</dbReference>
<organism evidence="3 4">
    <name type="scientific">Roseateles chitinivorans</name>
    <dbReference type="NCBI Taxonomy" id="2917965"/>
    <lineage>
        <taxon>Bacteria</taxon>
        <taxon>Pseudomonadati</taxon>
        <taxon>Pseudomonadota</taxon>
        <taxon>Betaproteobacteria</taxon>
        <taxon>Burkholderiales</taxon>
        <taxon>Sphaerotilaceae</taxon>
        <taxon>Roseateles</taxon>
    </lineage>
</organism>
<evidence type="ECO:0000313" key="3">
    <source>
        <dbReference type="EMBL" id="PIM50468.1"/>
    </source>
</evidence>
<dbReference type="Gene3D" id="3.40.190.150">
    <property type="entry name" value="Bordetella uptake gene, domain 1"/>
    <property type="match status" value="1"/>
</dbReference>
<accession>A0A2G9C262</accession>
<dbReference type="PANTHER" id="PTHR42928:SF5">
    <property type="entry name" value="BLR1237 PROTEIN"/>
    <property type="match status" value="1"/>
</dbReference>
<evidence type="ECO:0008006" key="5">
    <source>
        <dbReference type="Google" id="ProtNLM"/>
    </source>
</evidence>
<dbReference type="RefSeq" id="WP_099864545.1">
    <property type="nucleotide sequence ID" value="NZ_PEOG01000142.1"/>
</dbReference>
<evidence type="ECO:0000256" key="2">
    <source>
        <dbReference type="SAM" id="SignalP"/>
    </source>
</evidence>
<proteinExistence type="inferred from homology"/>
<feature type="signal peptide" evidence="2">
    <location>
        <begin position="1"/>
        <end position="32"/>
    </location>
</feature>
<reference evidence="3 4" key="1">
    <citation type="submission" date="2017-11" db="EMBL/GenBank/DDBJ databases">
        <title>Draft genome sequence of Mitsuaria sp. HWN-4.</title>
        <authorList>
            <person name="Gundlapally S.R."/>
        </authorList>
    </citation>
    <scope>NUCLEOTIDE SEQUENCE [LARGE SCALE GENOMIC DNA]</scope>
    <source>
        <strain evidence="3 4">HWN-4</strain>
    </source>
</reference>
<dbReference type="InterPro" id="IPR005064">
    <property type="entry name" value="BUG"/>
</dbReference>
<dbReference type="PROSITE" id="PS51318">
    <property type="entry name" value="TAT"/>
    <property type="match status" value="1"/>
</dbReference>
<name>A0A2G9C262_9BURK</name>
<evidence type="ECO:0000313" key="4">
    <source>
        <dbReference type="Proteomes" id="UP000231501"/>
    </source>
</evidence>
<dbReference type="Proteomes" id="UP000231501">
    <property type="component" value="Unassembled WGS sequence"/>
</dbReference>
<dbReference type="InterPro" id="IPR042100">
    <property type="entry name" value="Bug_dom1"/>
</dbReference>
<feature type="chain" id="PRO_5013856418" description="Tripartite tricarboxylate transporter substrate binding protein" evidence="2">
    <location>
        <begin position="33"/>
        <end position="219"/>
    </location>
</feature>
<dbReference type="Pfam" id="PF03401">
    <property type="entry name" value="TctC"/>
    <property type="match status" value="1"/>
</dbReference>
<keyword evidence="4" id="KW-1185">Reference proteome</keyword>
<dbReference type="PANTHER" id="PTHR42928">
    <property type="entry name" value="TRICARBOXYLATE-BINDING PROTEIN"/>
    <property type="match status" value="1"/>
</dbReference>
<gene>
    <name evidence="3" type="ORF">CS062_24860</name>
</gene>
<dbReference type="InterPro" id="IPR006311">
    <property type="entry name" value="TAT_signal"/>
</dbReference>
<dbReference type="Gene3D" id="3.40.190.10">
    <property type="entry name" value="Periplasmic binding protein-like II"/>
    <property type="match status" value="1"/>
</dbReference>
<protein>
    <recommendedName>
        <fullName evidence="5">Tripartite tricarboxylate transporter substrate binding protein</fullName>
    </recommendedName>
</protein>
<dbReference type="AlphaFoldDB" id="A0A2G9C262"/>
<evidence type="ECO:0000256" key="1">
    <source>
        <dbReference type="ARBA" id="ARBA00006987"/>
    </source>
</evidence>
<keyword evidence="2" id="KW-0732">Signal</keyword>
<comment type="caution">
    <text evidence="3">The sequence shown here is derived from an EMBL/GenBank/DDBJ whole genome shotgun (WGS) entry which is preliminary data.</text>
</comment>
<dbReference type="OrthoDB" id="8633607at2"/>
<sequence>MTFPLASRRTFLRSAIVATSAPLALLAPAARAQTAAWPGRPVRIVVPYAPGGLSDAVARLLAERLALGQPVIVDNKPGGGGVIGMGVVAKAPADGCTLAFSAISPLTLSPHTHRVPYDALTDFAPVARVMVSPVYLLATPAFTGKTFADAIAQARAQPDQVTFATSGVGSLGHLMLEQISRKAQVRFNHVPYKGGGQIATDAAGGQFQLLSGQGHPRRT</sequence>